<feature type="transmembrane region" description="Helical" evidence="1">
    <location>
        <begin position="33"/>
        <end position="58"/>
    </location>
</feature>
<name>A0A8H4R6J2_9AGAR</name>
<keyword evidence="1" id="KW-0472">Membrane</keyword>
<dbReference type="Proteomes" id="UP000521872">
    <property type="component" value="Unassembled WGS sequence"/>
</dbReference>
<dbReference type="AlphaFoldDB" id="A0A8H4R6J2"/>
<gene>
    <name evidence="2" type="ORF">D9613_002328</name>
</gene>
<protein>
    <submittedName>
        <fullName evidence="2">Uncharacterized protein</fullName>
    </submittedName>
</protein>
<reference evidence="2 3" key="1">
    <citation type="submission" date="2019-12" db="EMBL/GenBank/DDBJ databases">
        <authorList>
            <person name="Floudas D."/>
            <person name="Bentzer J."/>
            <person name="Ahren D."/>
            <person name="Johansson T."/>
            <person name="Persson P."/>
            <person name="Tunlid A."/>
        </authorList>
    </citation>
    <scope>NUCLEOTIDE SEQUENCE [LARGE SCALE GENOMIC DNA]</scope>
    <source>
        <strain evidence="2 3">CBS 102.39</strain>
    </source>
</reference>
<proteinExistence type="predicted"/>
<feature type="transmembrane region" description="Helical" evidence="1">
    <location>
        <begin position="78"/>
        <end position="105"/>
    </location>
</feature>
<evidence type="ECO:0000256" key="1">
    <source>
        <dbReference type="SAM" id="Phobius"/>
    </source>
</evidence>
<evidence type="ECO:0000313" key="2">
    <source>
        <dbReference type="EMBL" id="KAF4623671.1"/>
    </source>
</evidence>
<comment type="caution">
    <text evidence="2">The sequence shown here is derived from an EMBL/GenBank/DDBJ whole genome shotgun (WGS) entry which is preliminary data.</text>
</comment>
<keyword evidence="1" id="KW-0812">Transmembrane</keyword>
<dbReference type="EMBL" id="JAACJL010000001">
    <property type="protein sequence ID" value="KAF4623671.1"/>
    <property type="molecule type" value="Genomic_DNA"/>
</dbReference>
<accession>A0A8H4R6J2</accession>
<sequence length="172" mass="19275">MTNSDQALCHVFRIDLRLLRTHIQHPPHAPYRFYAIGGVLVFPAFFQIERSLCLIFRVARIGLSDNEQRERSRRLTGIYGYISLFIPVFPSFFPITTTTTATLLLQCHPPTTNRPSLKGDDVPSVGPSSILRGNIIAEKRRCDARRSTDDSSTHISTSSMIGCDKHIGSFGV</sequence>
<evidence type="ECO:0000313" key="3">
    <source>
        <dbReference type="Proteomes" id="UP000521872"/>
    </source>
</evidence>
<organism evidence="2 3">
    <name type="scientific">Agrocybe pediades</name>
    <dbReference type="NCBI Taxonomy" id="84607"/>
    <lineage>
        <taxon>Eukaryota</taxon>
        <taxon>Fungi</taxon>
        <taxon>Dikarya</taxon>
        <taxon>Basidiomycota</taxon>
        <taxon>Agaricomycotina</taxon>
        <taxon>Agaricomycetes</taxon>
        <taxon>Agaricomycetidae</taxon>
        <taxon>Agaricales</taxon>
        <taxon>Agaricineae</taxon>
        <taxon>Strophariaceae</taxon>
        <taxon>Agrocybe</taxon>
    </lineage>
</organism>
<keyword evidence="1" id="KW-1133">Transmembrane helix</keyword>
<keyword evidence="3" id="KW-1185">Reference proteome</keyword>